<dbReference type="PANTHER" id="PTHR33544:SF14">
    <property type="entry name" value="PROTEIN, PUTATIVE-RELATED"/>
    <property type="match status" value="1"/>
</dbReference>
<dbReference type="PANTHER" id="PTHR33544">
    <property type="entry name" value="DUF4005 DOMAIN-CONTAINING PROTEIN-RELATED"/>
    <property type="match status" value="1"/>
</dbReference>
<protein>
    <submittedName>
        <fullName evidence="1">Uncharacterized protein</fullName>
    </submittedName>
</protein>
<dbReference type="OrthoDB" id="738796at2759"/>
<dbReference type="AlphaFoldDB" id="A0A9Q0KV99"/>
<dbReference type="Proteomes" id="UP001141806">
    <property type="component" value="Unassembled WGS sequence"/>
</dbReference>
<reference evidence="1" key="1">
    <citation type="journal article" date="2023" name="Plant J.">
        <title>The genome of the king protea, Protea cynaroides.</title>
        <authorList>
            <person name="Chang J."/>
            <person name="Duong T.A."/>
            <person name="Schoeman C."/>
            <person name="Ma X."/>
            <person name="Roodt D."/>
            <person name="Barker N."/>
            <person name="Li Z."/>
            <person name="Van de Peer Y."/>
            <person name="Mizrachi E."/>
        </authorList>
    </citation>
    <scope>NUCLEOTIDE SEQUENCE</scope>
    <source>
        <tissue evidence="1">Young leaves</tissue>
    </source>
</reference>
<comment type="caution">
    <text evidence="1">The sequence shown here is derived from an EMBL/GenBank/DDBJ whole genome shotgun (WGS) entry which is preliminary data.</text>
</comment>
<evidence type="ECO:0000313" key="2">
    <source>
        <dbReference type="Proteomes" id="UP001141806"/>
    </source>
</evidence>
<evidence type="ECO:0000313" key="1">
    <source>
        <dbReference type="EMBL" id="KAJ4977239.1"/>
    </source>
</evidence>
<name>A0A9Q0KV99_9MAGN</name>
<dbReference type="EMBL" id="JAMYWD010000003">
    <property type="protein sequence ID" value="KAJ4977239.1"/>
    <property type="molecule type" value="Genomic_DNA"/>
</dbReference>
<gene>
    <name evidence="1" type="ORF">NE237_002345</name>
</gene>
<keyword evidence="2" id="KW-1185">Reference proteome</keyword>
<accession>A0A9Q0KV99</accession>
<proteinExistence type="predicted"/>
<dbReference type="InterPro" id="IPR040344">
    <property type="entry name" value="At3g17950-like"/>
</dbReference>
<sequence length="144" mass="16181">MKHRKSETKTARQEEDLKVPLWSTVKEMTNGWPLGLQAMSMRLRVLDSLQATAADPSSSCMHSVSFTSFTSSDLDTESTKSFFQDRSVSLGRLIGLRPDSLHLAEHEQIFAAGATTNMTNKRQMETSEWICIPLLLSIFCKDKP</sequence>
<organism evidence="1 2">
    <name type="scientific">Protea cynaroides</name>
    <dbReference type="NCBI Taxonomy" id="273540"/>
    <lineage>
        <taxon>Eukaryota</taxon>
        <taxon>Viridiplantae</taxon>
        <taxon>Streptophyta</taxon>
        <taxon>Embryophyta</taxon>
        <taxon>Tracheophyta</taxon>
        <taxon>Spermatophyta</taxon>
        <taxon>Magnoliopsida</taxon>
        <taxon>Proteales</taxon>
        <taxon>Proteaceae</taxon>
        <taxon>Protea</taxon>
    </lineage>
</organism>